<keyword evidence="3" id="KW-1185">Reference proteome</keyword>
<organism evidence="2 3">
    <name type="scientific">Streptomyces tsukubensis</name>
    <dbReference type="NCBI Taxonomy" id="83656"/>
    <lineage>
        <taxon>Bacteria</taxon>
        <taxon>Bacillati</taxon>
        <taxon>Actinomycetota</taxon>
        <taxon>Actinomycetes</taxon>
        <taxon>Kitasatosporales</taxon>
        <taxon>Streptomycetaceae</taxon>
        <taxon>Streptomyces</taxon>
    </lineage>
</organism>
<dbReference type="Proteomes" id="UP000190539">
    <property type="component" value="Unassembled WGS sequence"/>
</dbReference>
<proteinExistence type="predicted"/>
<reference evidence="2 3" key="1">
    <citation type="submission" date="2017-02" db="EMBL/GenBank/DDBJ databases">
        <title>Draft Genome Sequence of Streptomyces tsukubaensis F601, a Producer of the immunosuppressant tacrolimus FK506.</title>
        <authorList>
            <person name="Zong G."/>
            <person name="Zhong C."/>
            <person name="Fu J."/>
            <person name="Qin R."/>
            <person name="Cao G."/>
        </authorList>
    </citation>
    <scope>NUCLEOTIDE SEQUENCE [LARGE SCALE GENOMIC DNA]</scope>
    <source>
        <strain evidence="2 3">F601</strain>
    </source>
</reference>
<evidence type="ECO:0000256" key="1">
    <source>
        <dbReference type="SAM" id="MobiDB-lite"/>
    </source>
</evidence>
<evidence type="ECO:0000313" key="3">
    <source>
        <dbReference type="Proteomes" id="UP000190539"/>
    </source>
</evidence>
<dbReference type="OrthoDB" id="4230967at2"/>
<name>A0A1V4A5H1_9ACTN</name>
<dbReference type="STRING" id="83656.B1H18_20320"/>
<gene>
    <name evidence="2" type="ORF">B1H18_20320</name>
</gene>
<dbReference type="EMBL" id="MVFC01000017">
    <property type="protein sequence ID" value="OON76672.1"/>
    <property type="molecule type" value="Genomic_DNA"/>
</dbReference>
<dbReference type="AlphaFoldDB" id="A0A1V4A5H1"/>
<comment type="caution">
    <text evidence="2">The sequence shown here is derived from an EMBL/GenBank/DDBJ whole genome shotgun (WGS) entry which is preliminary data.</text>
</comment>
<evidence type="ECO:0000313" key="2">
    <source>
        <dbReference type="EMBL" id="OON76672.1"/>
    </source>
</evidence>
<accession>A0A1V4A5H1</accession>
<sequence length="65" mass="7218">MANRPDRCGVRHQSVRVHVRSCDDTARNVTVSAVSAAGYLRDPSRPCGLRPMPRARAWPKTSSEK</sequence>
<protein>
    <submittedName>
        <fullName evidence="2">Uncharacterized protein</fullName>
    </submittedName>
</protein>
<feature type="region of interest" description="Disordered" evidence="1">
    <location>
        <begin position="40"/>
        <end position="65"/>
    </location>
</feature>